<dbReference type="EMBL" id="CAKKNT010000014">
    <property type="protein sequence ID" value="CAH0418722.1"/>
    <property type="molecule type" value="Genomic_DNA"/>
</dbReference>
<gene>
    <name evidence="8" type="primary">yycB</name>
    <name evidence="8" type="ORF">WGH24286_01153</name>
</gene>
<sequence length="393" mass="41990">MQTTPKHSAFLLPGIILLGAVLRIPITSIPPVLSEIAHGLHIPVASLGILTTLPLLAFAIFSPIAPMIARKFGIEATFIGVLILMFIGSIIRVISTPFLFIGTLLVGIAISQMNVLLPTLIAANFPTKIGGYTSIYTFTMGLMTALFSAISVPIVLATNWQTLIGLLSGLVIIDLLVWFPNVRHNHLLAPKGTGKNSVPSAWKNVTAWYLLVFMGLQSALFYTSISWLPTIAISHGVSGSTAGILAGVNALVSLPVSFLVPNIIAHASAPKRRLFVIGVSLLAIISFTMLLFANDSFIFWLVLNVLNGLATGALFPYLMTSFGKKTNNPAETAELSGMAQAGGYLIAAVGPFLFGLGYATFHSWSIQTIALIIATLIMMTCALLVERKEKVFD</sequence>
<comment type="caution">
    <text evidence="8">The sequence shown here is derived from an EMBL/GenBank/DDBJ whole genome shotgun (WGS) entry which is preliminary data.</text>
</comment>
<dbReference type="CDD" id="cd17339">
    <property type="entry name" value="MFS_NIMT_CynX_like"/>
    <property type="match status" value="1"/>
</dbReference>
<dbReference type="Pfam" id="PF07690">
    <property type="entry name" value="MFS_1"/>
    <property type="match status" value="1"/>
</dbReference>
<keyword evidence="5 6" id="KW-0472">Membrane</keyword>
<feature type="transmembrane region" description="Helical" evidence="6">
    <location>
        <begin position="39"/>
        <end position="61"/>
    </location>
</feature>
<dbReference type="SUPFAM" id="SSF103473">
    <property type="entry name" value="MFS general substrate transporter"/>
    <property type="match status" value="1"/>
</dbReference>
<name>A0ABN8BQ12_9LACO</name>
<keyword evidence="9" id="KW-1185">Reference proteome</keyword>
<dbReference type="PANTHER" id="PTHR23523:SF2">
    <property type="entry name" value="2-NITROIMIDAZOLE TRANSPORTER"/>
    <property type="match status" value="1"/>
</dbReference>
<dbReference type="InterPro" id="IPR011701">
    <property type="entry name" value="MFS"/>
</dbReference>
<feature type="transmembrane region" description="Helical" evidence="6">
    <location>
        <begin position="274"/>
        <end position="292"/>
    </location>
</feature>
<dbReference type="RefSeq" id="WP_230098804.1">
    <property type="nucleotide sequence ID" value="NZ_CAKKNT010000014.1"/>
</dbReference>
<feature type="transmembrane region" description="Helical" evidence="6">
    <location>
        <begin position="242"/>
        <end position="262"/>
    </location>
</feature>
<keyword evidence="4 6" id="KW-1133">Transmembrane helix</keyword>
<evidence type="ECO:0000259" key="7">
    <source>
        <dbReference type="PROSITE" id="PS50850"/>
    </source>
</evidence>
<feature type="transmembrane region" description="Helical" evidence="6">
    <location>
        <begin position="364"/>
        <end position="385"/>
    </location>
</feature>
<dbReference type="InterPro" id="IPR036259">
    <property type="entry name" value="MFS_trans_sf"/>
</dbReference>
<evidence type="ECO:0000256" key="4">
    <source>
        <dbReference type="ARBA" id="ARBA00022989"/>
    </source>
</evidence>
<dbReference type="PANTHER" id="PTHR23523">
    <property type="match status" value="1"/>
</dbReference>
<evidence type="ECO:0000256" key="5">
    <source>
        <dbReference type="ARBA" id="ARBA00023136"/>
    </source>
</evidence>
<feature type="transmembrane region" description="Helical" evidence="6">
    <location>
        <begin position="135"/>
        <end position="156"/>
    </location>
</feature>
<evidence type="ECO:0000256" key="2">
    <source>
        <dbReference type="ARBA" id="ARBA00022448"/>
    </source>
</evidence>
<dbReference type="Proteomes" id="UP000789719">
    <property type="component" value="Unassembled WGS sequence"/>
</dbReference>
<dbReference type="InterPro" id="IPR052524">
    <property type="entry name" value="MFS_Cyanate_Porter"/>
</dbReference>
<proteinExistence type="predicted"/>
<keyword evidence="2" id="KW-0813">Transport</keyword>
<dbReference type="Gene3D" id="1.20.1250.20">
    <property type="entry name" value="MFS general substrate transporter like domains"/>
    <property type="match status" value="1"/>
</dbReference>
<dbReference type="PROSITE" id="PS50850">
    <property type="entry name" value="MFS"/>
    <property type="match status" value="1"/>
</dbReference>
<feature type="transmembrane region" description="Helical" evidence="6">
    <location>
        <begin position="73"/>
        <end position="94"/>
    </location>
</feature>
<feature type="domain" description="Major facilitator superfamily (MFS) profile" evidence="7">
    <location>
        <begin position="203"/>
        <end position="393"/>
    </location>
</feature>
<protein>
    <submittedName>
        <fullName evidence="8">Transporter YycB</fullName>
    </submittedName>
</protein>
<evidence type="ECO:0000256" key="6">
    <source>
        <dbReference type="SAM" id="Phobius"/>
    </source>
</evidence>
<feature type="transmembrane region" description="Helical" evidence="6">
    <location>
        <begin position="201"/>
        <end position="222"/>
    </location>
</feature>
<comment type="subcellular location">
    <subcellularLocation>
        <location evidence="1">Cell membrane</location>
        <topology evidence="1">Multi-pass membrane protein</topology>
    </subcellularLocation>
</comment>
<evidence type="ECO:0000256" key="1">
    <source>
        <dbReference type="ARBA" id="ARBA00004651"/>
    </source>
</evidence>
<organism evidence="8 9">
    <name type="scientific">Periweissella ghanensis</name>
    <dbReference type="NCBI Taxonomy" id="467997"/>
    <lineage>
        <taxon>Bacteria</taxon>
        <taxon>Bacillati</taxon>
        <taxon>Bacillota</taxon>
        <taxon>Bacilli</taxon>
        <taxon>Lactobacillales</taxon>
        <taxon>Lactobacillaceae</taxon>
        <taxon>Periweissella</taxon>
    </lineage>
</organism>
<evidence type="ECO:0000313" key="8">
    <source>
        <dbReference type="EMBL" id="CAH0418722.1"/>
    </source>
</evidence>
<evidence type="ECO:0000313" key="9">
    <source>
        <dbReference type="Proteomes" id="UP000789719"/>
    </source>
</evidence>
<dbReference type="InterPro" id="IPR020846">
    <property type="entry name" value="MFS_dom"/>
</dbReference>
<feature type="transmembrane region" description="Helical" evidence="6">
    <location>
        <begin position="298"/>
        <end position="320"/>
    </location>
</feature>
<feature type="transmembrane region" description="Helical" evidence="6">
    <location>
        <begin position="341"/>
        <end position="358"/>
    </location>
</feature>
<accession>A0ABN8BQ12</accession>
<reference evidence="8 9" key="1">
    <citation type="submission" date="2021-11" db="EMBL/GenBank/DDBJ databases">
        <authorList>
            <person name="Depoorter E."/>
        </authorList>
    </citation>
    <scope>NUCLEOTIDE SEQUENCE [LARGE SCALE GENOMIC DNA]</scope>
    <source>
        <strain evidence="8 9">LMG 24286</strain>
    </source>
</reference>
<feature type="transmembrane region" description="Helical" evidence="6">
    <location>
        <begin position="162"/>
        <end position="180"/>
    </location>
</feature>
<evidence type="ECO:0000256" key="3">
    <source>
        <dbReference type="ARBA" id="ARBA00022692"/>
    </source>
</evidence>
<keyword evidence="3 6" id="KW-0812">Transmembrane</keyword>
<feature type="transmembrane region" description="Helical" evidence="6">
    <location>
        <begin position="100"/>
        <end position="123"/>
    </location>
</feature>